<dbReference type="Proteomes" id="UP000806378">
    <property type="component" value="Unassembled WGS sequence"/>
</dbReference>
<dbReference type="SFLD" id="SFLDS00003">
    <property type="entry name" value="Haloacid_Dehalogenase"/>
    <property type="match status" value="1"/>
</dbReference>
<dbReference type="Pfam" id="PF08472">
    <property type="entry name" value="S6PP_C"/>
    <property type="match status" value="1"/>
</dbReference>
<evidence type="ECO:0000256" key="4">
    <source>
        <dbReference type="ARBA" id="ARBA00007211"/>
    </source>
</evidence>
<dbReference type="Pfam" id="PF05116">
    <property type="entry name" value="S6PP"/>
    <property type="match status" value="1"/>
</dbReference>
<comment type="catalytic activity">
    <reaction evidence="9">
        <text>sucrose 6(F)-phosphate + H2O = sucrose + phosphate</text>
        <dbReference type="Rhea" id="RHEA:19289"/>
        <dbReference type="ChEBI" id="CHEBI:15377"/>
        <dbReference type="ChEBI" id="CHEBI:17992"/>
        <dbReference type="ChEBI" id="CHEBI:43474"/>
        <dbReference type="ChEBI" id="CHEBI:57723"/>
        <dbReference type="EC" id="3.1.3.24"/>
    </reaction>
</comment>
<comment type="cofactor">
    <cofactor evidence="1">
        <name>Mg(2+)</name>
        <dbReference type="ChEBI" id="CHEBI:18420"/>
    </cofactor>
</comment>
<feature type="domain" description="Sucrose phosphatase-like" evidence="10">
    <location>
        <begin position="86"/>
        <end position="336"/>
    </location>
</feature>
<name>A0A8T0CRH4_CORYI</name>
<dbReference type="OrthoDB" id="531008at2759"/>
<evidence type="ECO:0000259" key="11">
    <source>
        <dbReference type="Pfam" id="PF08472"/>
    </source>
</evidence>
<dbReference type="PANTHER" id="PTHR46521:SF8">
    <property type="entry name" value="SUCROSE-PHOSPHATASE 3A-RELATED"/>
    <property type="match status" value="1"/>
</dbReference>
<keyword evidence="7" id="KW-0378">Hydrolase</keyword>
<dbReference type="InterPro" id="IPR032710">
    <property type="entry name" value="NTF2-like_dom_sf"/>
</dbReference>
<dbReference type="PANTHER" id="PTHR46521">
    <property type="entry name" value="SUCROSE-PHOSPHATASE 2-RELATED"/>
    <property type="match status" value="1"/>
</dbReference>
<dbReference type="GO" id="GO:0000287">
    <property type="term" value="F:magnesium ion binding"/>
    <property type="evidence" value="ECO:0007669"/>
    <property type="project" value="InterPro"/>
</dbReference>
<dbReference type="SFLD" id="SFLDG01140">
    <property type="entry name" value="C2.B:_Phosphomannomutase_and_P"/>
    <property type="match status" value="1"/>
</dbReference>
<evidence type="ECO:0000256" key="2">
    <source>
        <dbReference type="ARBA" id="ARBA00003645"/>
    </source>
</evidence>
<reference evidence="12" key="1">
    <citation type="submission" date="2020-05" db="EMBL/GenBank/DDBJ databases">
        <title>WGS assembly of Corymbia citriodora subspecies variegata.</title>
        <authorList>
            <person name="Barry K."/>
            <person name="Hundley H."/>
            <person name="Shu S."/>
            <person name="Jenkins J."/>
            <person name="Grimwood J."/>
            <person name="Baten A."/>
        </authorList>
    </citation>
    <scope>NUCLEOTIDE SEQUENCE</scope>
    <source>
        <strain evidence="12">CV2-018</strain>
    </source>
</reference>
<dbReference type="NCBIfam" id="TIGR01484">
    <property type="entry name" value="HAD-SF-IIB"/>
    <property type="match status" value="1"/>
</dbReference>
<keyword evidence="8" id="KW-0460">Magnesium</keyword>
<proteinExistence type="inferred from homology"/>
<evidence type="ECO:0000256" key="5">
    <source>
        <dbReference type="ARBA" id="ARBA00011738"/>
    </source>
</evidence>
<dbReference type="SUPFAM" id="SSF56784">
    <property type="entry name" value="HAD-like"/>
    <property type="match status" value="1"/>
</dbReference>
<evidence type="ECO:0000259" key="10">
    <source>
        <dbReference type="Pfam" id="PF05116"/>
    </source>
</evidence>
<organism evidence="12 13">
    <name type="scientific">Corymbia citriodora subsp. variegata</name>
    <dbReference type="NCBI Taxonomy" id="360336"/>
    <lineage>
        <taxon>Eukaryota</taxon>
        <taxon>Viridiplantae</taxon>
        <taxon>Streptophyta</taxon>
        <taxon>Embryophyta</taxon>
        <taxon>Tracheophyta</taxon>
        <taxon>Spermatophyta</taxon>
        <taxon>Magnoliopsida</taxon>
        <taxon>eudicotyledons</taxon>
        <taxon>Gunneridae</taxon>
        <taxon>Pentapetalae</taxon>
        <taxon>rosids</taxon>
        <taxon>malvids</taxon>
        <taxon>Myrtales</taxon>
        <taxon>Myrtaceae</taxon>
        <taxon>Myrtoideae</taxon>
        <taxon>Eucalypteae</taxon>
        <taxon>Corymbia</taxon>
    </lineage>
</organism>
<comment type="similarity">
    <text evidence="4">Belongs to the sucrose phosphatase family.</text>
</comment>
<dbReference type="AlphaFoldDB" id="A0A8T0CRH4"/>
<dbReference type="InterPro" id="IPR036412">
    <property type="entry name" value="HAD-like_sf"/>
</dbReference>
<evidence type="ECO:0000256" key="1">
    <source>
        <dbReference type="ARBA" id="ARBA00001946"/>
    </source>
</evidence>
<evidence type="ECO:0000313" key="13">
    <source>
        <dbReference type="Proteomes" id="UP000806378"/>
    </source>
</evidence>
<dbReference type="InterPro" id="IPR006380">
    <property type="entry name" value="SPP-like_dom"/>
</dbReference>
<evidence type="ECO:0000313" key="12">
    <source>
        <dbReference type="EMBL" id="KAF7848505.1"/>
    </source>
</evidence>
<dbReference type="InterPro" id="IPR013679">
    <property type="entry name" value="SPP_C"/>
</dbReference>
<evidence type="ECO:0000256" key="3">
    <source>
        <dbReference type="ARBA" id="ARBA00005070"/>
    </source>
</evidence>
<gene>
    <name evidence="12" type="ORF">BT93_L1889</name>
</gene>
<protein>
    <recommendedName>
        <fullName evidence="6">sucrose-phosphate phosphatase</fullName>
        <ecNumber evidence="6">3.1.3.24</ecNumber>
    </recommendedName>
</protein>
<dbReference type="Gramene" id="rna-gnl|WGS:JABURB|Cocit.L1889.1">
    <property type="protein sequence ID" value="cds-KAF7848505.1"/>
    <property type="gene ID" value="gene-BT93_L1889"/>
</dbReference>
<dbReference type="Gene3D" id="3.90.1070.10">
    <property type="match status" value="1"/>
</dbReference>
<comment type="caution">
    <text evidence="12">The sequence shown here is derived from an EMBL/GenBank/DDBJ whole genome shotgun (WGS) entry which is preliminary data.</text>
</comment>
<dbReference type="SUPFAM" id="SSF54427">
    <property type="entry name" value="NTF2-like"/>
    <property type="match status" value="1"/>
</dbReference>
<dbReference type="InterPro" id="IPR051518">
    <property type="entry name" value="Sucrose_Phosphatase"/>
</dbReference>
<comment type="subunit">
    <text evidence="5">Homodimer.</text>
</comment>
<dbReference type="InterPro" id="IPR006379">
    <property type="entry name" value="HAD-SF_hydro_IIB"/>
</dbReference>
<sequence>MPSSSVPPRLQEHSPCPSLSISDLMLVRFLHRSSIRILLFARFVSRRGSSPDVPGPFTLKQAIPEENKSVSSLCVKVMDRLEGAARLMIVSDLDSTMVDHLDPENLSLLRFNALWEAFYRDNSLLVYSTGRSPTSYKQLKIKKPLLTPDVTIMSVGTEIMYGESMVPDAEWECYLNQKWNRDIVTGETAKFPELTPQPEIDQRPHKVSFYVEKDKAMKVMQVLPQCLEKYGLDVKIIYSSGIALDVLPRHAGKGQALAYLLKKFEAKGHVPSNTLVCGDSGNDAELFTVPAVHGVMVSNAQEELLEWYSENAKNNHQITHATERCAAGIIQAIGTFSLGPNVSPRDIRDSLKCTVEICNPGHEVVKFYLFYERWRRGEVERSDHFINNLRLLFNSMGTFVHPSGIEIPFSQCIDELANSYGDQLGMQFRVWVDRVSVAQICSDTWLVKFDKCELCGKDRERRVTTVLLSSRHAELPREFMWIYMHQTWLDGLFSGGEDQRPWLF</sequence>
<dbReference type="NCBIfam" id="TIGR01482">
    <property type="entry name" value="SPP-subfamily"/>
    <property type="match status" value="1"/>
</dbReference>
<evidence type="ECO:0000256" key="8">
    <source>
        <dbReference type="ARBA" id="ARBA00022842"/>
    </source>
</evidence>
<dbReference type="Gene3D" id="3.10.450.50">
    <property type="match status" value="1"/>
</dbReference>
<dbReference type="Gene3D" id="3.40.50.1000">
    <property type="entry name" value="HAD superfamily/HAD-like"/>
    <property type="match status" value="1"/>
</dbReference>
<dbReference type="SFLD" id="SFLDF00043">
    <property type="entry name" value="sucrose-phosphatase"/>
    <property type="match status" value="1"/>
</dbReference>
<comment type="function">
    <text evidence="2">Catalyzes the final step of sucrose synthesis.</text>
</comment>
<dbReference type="CDD" id="cd02605">
    <property type="entry name" value="HAD_SPP"/>
    <property type="match status" value="1"/>
</dbReference>
<dbReference type="GO" id="GO:0005986">
    <property type="term" value="P:sucrose biosynthetic process"/>
    <property type="evidence" value="ECO:0007669"/>
    <property type="project" value="InterPro"/>
</dbReference>
<dbReference type="EMBL" id="MU090095">
    <property type="protein sequence ID" value="KAF7848505.1"/>
    <property type="molecule type" value="Genomic_DNA"/>
</dbReference>
<dbReference type="EC" id="3.1.3.24" evidence="6"/>
<dbReference type="SFLD" id="SFLDG01141">
    <property type="entry name" value="C2.B.1:_Sucrose_Phosphatase_Li"/>
    <property type="match status" value="1"/>
</dbReference>
<feature type="domain" description="Sucrose-phosphatase C-terminal" evidence="11">
    <location>
        <begin position="360"/>
        <end position="489"/>
    </location>
</feature>
<comment type="pathway">
    <text evidence="3">Glycan biosynthesis; sucrose biosynthesis; sucrose from D-fructose 6-phosphate and UDP-alpha-D-glucose: step 2/2.</text>
</comment>
<evidence type="ECO:0000256" key="9">
    <source>
        <dbReference type="ARBA" id="ARBA00048036"/>
    </source>
</evidence>
<dbReference type="NCBIfam" id="TIGR01485">
    <property type="entry name" value="SPP_plant-cyano"/>
    <property type="match status" value="1"/>
</dbReference>
<accession>A0A8T0CRH4</accession>
<dbReference type="InterPro" id="IPR012847">
    <property type="entry name" value="Sucrose_phosphatase_pln/cyn"/>
</dbReference>
<keyword evidence="13" id="KW-1185">Reference proteome</keyword>
<evidence type="ECO:0000256" key="7">
    <source>
        <dbReference type="ARBA" id="ARBA00022801"/>
    </source>
</evidence>
<dbReference type="InterPro" id="IPR023214">
    <property type="entry name" value="HAD_sf"/>
</dbReference>
<dbReference type="GO" id="GO:0050307">
    <property type="term" value="F:sucrose-phosphate phosphatase activity"/>
    <property type="evidence" value="ECO:0007669"/>
    <property type="project" value="UniProtKB-EC"/>
</dbReference>
<evidence type="ECO:0000256" key="6">
    <source>
        <dbReference type="ARBA" id="ARBA00013112"/>
    </source>
</evidence>